<dbReference type="SMART" id="SM00020">
    <property type="entry name" value="Tryp_SPc"/>
    <property type="match status" value="1"/>
</dbReference>
<evidence type="ECO:0000259" key="2">
    <source>
        <dbReference type="PROSITE" id="PS50240"/>
    </source>
</evidence>
<evidence type="ECO:0000256" key="1">
    <source>
        <dbReference type="ARBA" id="ARBA00023157"/>
    </source>
</evidence>
<dbReference type="PRINTS" id="PR00722">
    <property type="entry name" value="CHYMOTRYPSIN"/>
</dbReference>
<dbReference type="GeneTree" id="ENSGT00940000163017"/>
<dbReference type="SUPFAM" id="SSF50494">
    <property type="entry name" value="Trypsin-like serine proteases"/>
    <property type="match status" value="1"/>
</dbReference>
<protein>
    <submittedName>
        <fullName evidence="3">Transmembrane protease serine 9-like</fullName>
    </submittedName>
</protein>
<dbReference type="InterPro" id="IPR001254">
    <property type="entry name" value="Trypsin_dom"/>
</dbReference>
<dbReference type="GO" id="GO:0006508">
    <property type="term" value="P:proteolysis"/>
    <property type="evidence" value="ECO:0007669"/>
    <property type="project" value="InterPro"/>
</dbReference>
<dbReference type="GO" id="GO:0004252">
    <property type="term" value="F:serine-type endopeptidase activity"/>
    <property type="evidence" value="ECO:0007669"/>
    <property type="project" value="InterPro"/>
</dbReference>
<proteinExistence type="predicted"/>
<feature type="domain" description="Peptidase S1" evidence="2">
    <location>
        <begin position="28"/>
        <end position="254"/>
    </location>
</feature>
<dbReference type="CDD" id="cd00190">
    <property type="entry name" value="Tryp_SPc"/>
    <property type="match status" value="1"/>
</dbReference>
<dbReference type="InterPro" id="IPR009003">
    <property type="entry name" value="Peptidase_S1_PA"/>
</dbReference>
<dbReference type="PANTHER" id="PTHR24250">
    <property type="entry name" value="CHYMOTRYPSIN-RELATED"/>
    <property type="match status" value="1"/>
</dbReference>
<reference evidence="3" key="1">
    <citation type="submission" date="2023-09" db="UniProtKB">
        <authorList>
            <consortium name="Ensembl"/>
        </authorList>
    </citation>
    <scope>IDENTIFICATION</scope>
</reference>
<dbReference type="PANTHER" id="PTHR24250:SF66">
    <property type="entry name" value="CHYMOTRYPSIN-LIKE PROTEASE CTRL-1"/>
    <property type="match status" value="1"/>
</dbReference>
<accession>A0A3B5ADM0</accession>
<dbReference type="InterPro" id="IPR001314">
    <property type="entry name" value="Peptidase_S1A"/>
</dbReference>
<dbReference type="Ensembl" id="ENSSPAT00000019863.1">
    <property type="protein sequence ID" value="ENSSPAP00000019568.1"/>
    <property type="gene ID" value="ENSSPAG00000014669.1"/>
</dbReference>
<dbReference type="InterPro" id="IPR043504">
    <property type="entry name" value="Peptidase_S1_PA_chymotrypsin"/>
</dbReference>
<evidence type="ECO:0000313" key="3">
    <source>
        <dbReference type="Ensembl" id="ENSSPAP00000019568.1"/>
    </source>
</evidence>
<organism evidence="3">
    <name type="scientific">Stegastes partitus</name>
    <name type="common">bicolor damselfish</name>
    <dbReference type="NCBI Taxonomy" id="144197"/>
    <lineage>
        <taxon>Eukaryota</taxon>
        <taxon>Metazoa</taxon>
        <taxon>Chordata</taxon>
        <taxon>Craniata</taxon>
        <taxon>Vertebrata</taxon>
        <taxon>Euteleostomi</taxon>
        <taxon>Actinopterygii</taxon>
        <taxon>Neopterygii</taxon>
        <taxon>Teleostei</taxon>
        <taxon>Neoteleostei</taxon>
        <taxon>Acanthomorphata</taxon>
        <taxon>Ovalentaria</taxon>
        <taxon>Pomacentridae</taxon>
        <taxon>Stegastes</taxon>
    </lineage>
</organism>
<dbReference type="PROSITE" id="PS50240">
    <property type="entry name" value="TRYPSIN_DOM"/>
    <property type="match status" value="1"/>
</dbReference>
<keyword evidence="1" id="KW-1015">Disulfide bond</keyword>
<dbReference type="Gene3D" id="2.40.10.10">
    <property type="entry name" value="Trypsin-like serine proteases"/>
    <property type="match status" value="1"/>
</dbReference>
<dbReference type="AlphaFoldDB" id="A0A3B5ADM0"/>
<sequence>VHRSPPDVLAGFFRCPAGLSVSQDGVSSVGNVSESCPFNWPWMVSVQADGRHVCSGALVHRRWVLTAKHCAVRAKEDVVVLGVHDLRFLSLQTVPVDEVFSPPQDSSFPPKADLLLLNIWTHQNPVDTVDMFLPVCVPEEDEDLDGSWSCLTAGWGATRATGTDTDGTGLRLHHAGLTLVNETSCRQQWGGFISDAHVCSHPAGSTSCLGDSGAPLFCRKRGSYFLFGVVTWGSWRCDAEKPAVFTRVRSCMYLTCPANTQ</sequence>
<name>A0A3B5ADM0_9TELE</name>
<dbReference type="Pfam" id="PF00089">
    <property type="entry name" value="Trypsin"/>
    <property type="match status" value="1"/>
</dbReference>